<evidence type="ECO:0000313" key="5">
    <source>
        <dbReference type="Proteomes" id="UP000499080"/>
    </source>
</evidence>
<feature type="compositionally biased region" description="Basic and acidic residues" evidence="1">
    <location>
        <begin position="87"/>
        <end position="98"/>
    </location>
</feature>
<name>A0A4Y2W3J5_ARAVE</name>
<evidence type="ECO:0000256" key="1">
    <source>
        <dbReference type="SAM" id="MobiDB-lite"/>
    </source>
</evidence>
<sequence length="139" mass="15967">MVQFKISQPLLCKIFKTREDLLRQTREIENTDCKGNSCEEEVAKALKLRFTYIRELDSPITGPLMRQKAEYLATKMGQKEFVPTEGMQKEEHEDRMSTDEDIPVAAPLTDLEICQPDCKQDQTIKVDDSEGTIVLKKTL</sequence>
<dbReference type="OrthoDB" id="125347at2759"/>
<dbReference type="AlphaFoldDB" id="A0A4Y2W3J5"/>
<organism evidence="3 5">
    <name type="scientific">Araneus ventricosus</name>
    <name type="common">Orbweaver spider</name>
    <name type="synonym">Epeira ventricosa</name>
    <dbReference type="NCBI Taxonomy" id="182803"/>
    <lineage>
        <taxon>Eukaryota</taxon>
        <taxon>Metazoa</taxon>
        <taxon>Ecdysozoa</taxon>
        <taxon>Arthropoda</taxon>
        <taxon>Chelicerata</taxon>
        <taxon>Arachnida</taxon>
        <taxon>Araneae</taxon>
        <taxon>Araneomorphae</taxon>
        <taxon>Entelegynae</taxon>
        <taxon>Araneoidea</taxon>
        <taxon>Araneidae</taxon>
        <taxon>Araneus</taxon>
    </lineage>
</organism>
<reference evidence="3 5" key="1">
    <citation type="journal article" date="2019" name="Sci. Rep.">
        <title>Orb-weaving spider Araneus ventricosus genome elucidates the spidroin gene catalogue.</title>
        <authorList>
            <person name="Kono N."/>
            <person name="Nakamura H."/>
            <person name="Ohtoshi R."/>
            <person name="Moran D.A.P."/>
            <person name="Shinohara A."/>
            <person name="Yoshida Y."/>
            <person name="Fujiwara M."/>
            <person name="Mori M."/>
            <person name="Tomita M."/>
            <person name="Arakawa K."/>
        </authorList>
    </citation>
    <scope>NUCLEOTIDE SEQUENCE [LARGE SCALE GENOMIC DNA]</scope>
</reference>
<keyword evidence="5" id="KW-1185">Reference proteome</keyword>
<evidence type="ECO:0000313" key="4">
    <source>
        <dbReference type="EMBL" id="GBO31881.1"/>
    </source>
</evidence>
<protein>
    <submittedName>
        <fullName evidence="3">Uncharacterized protein</fullName>
    </submittedName>
</protein>
<accession>A0A4Y2W3J5</accession>
<evidence type="ECO:0000313" key="3">
    <source>
        <dbReference type="EMBL" id="GBO31855.1"/>
    </source>
</evidence>
<dbReference type="EMBL" id="BGPR01055280">
    <property type="protein sequence ID" value="GBO31881.1"/>
    <property type="molecule type" value="Genomic_DNA"/>
</dbReference>
<proteinExistence type="predicted"/>
<dbReference type="EMBL" id="BGPR01055243">
    <property type="protein sequence ID" value="GBO31855.1"/>
    <property type="molecule type" value="Genomic_DNA"/>
</dbReference>
<comment type="caution">
    <text evidence="3">The sequence shown here is derived from an EMBL/GenBank/DDBJ whole genome shotgun (WGS) entry which is preliminary data.</text>
</comment>
<feature type="region of interest" description="Disordered" evidence="1">
    <location>
        <begin position="80"/>
        <end position="99"/>
    </location>
</feature>
<gene>
    <name evidence="4" type="ORF">AVEN_172058_1</name>
    <name evidence="2" type="ORF">AVEN_253243_1</name>
    <name evidence="3" type="ORF">AVEN_43861_1</name>
</gene>
<dbReference type="Proteomes" id="UP000499080">
    <property type="component" value="Unassembled WGS sequence"/>
</dbReference>
<evidence type="ECO:0000313" key="2">
    <source>
        <dbReference type="EMBL" id="GBO23978.1"/>
    </source>
</evidence>
<dbReference type="EMBL" id="BGPR01046983">
    <property type="protein sequence ID" value="GBO23978.1"/>
    <property type="molecule type" value="Genomic_DNA"/>
</dbReference>